<dbReference type="EMBL" id="AKHW03003207">
    <property type="protein sequence ID" value="KYO35111.1"/>
    <property type="molecule type" value="Genomic_DNA"/>
</dbReference>
<evidence type="ECO:0000313" key="1">
    <source>
        <dbReference type="EMBL" id="KYO35111.1"/>
    </source>
</evidence>
<accession>A0A151NE64</accession>
<reference evidence="1 2" key="1">
    <citation type="journal article" date="2012" name="Genome Biol.">
        <title>Sequencing three crocodilian genomes to illuminate the evolution of archosaurs and amniotes.</title>
        <authorList>
            <person name="St John J.A."/>
            <person name="Braun E.L."/>
            <person name="Isberg S.R."/>
            <person name="Miles L.G."/>
            <person name="Chong A.Y."/>
            <person name="Gongora J."/>
            <person name="Dalzell P."/>
            <person name="Moran C."/>
            <person name="Bed'hom B."/>
            <person name="Abzhanov A."/>
            <person name="Burgess S.C."/>
            <person name="Cooksey A.M."/>
            <person name="Castoe T.A."/>
            <person name="Crawford N.G."/>
            <person name="Densmore L.D."/>
            <person name="Drew J.C."/>
            <person name="Edwards S.V."/>
            <person name="Faircloth B.C."/>
            <person name="Fujita M.K."/>
            <person name="Greenwold M.J."/>
            <person name="Hoffmann F.G."/>
            <person name="Howard J.M."/>
            <person name="Iguchi T."/>
            <person name="Janes D.E."/>
            <person name="Khan S.Y."/>
            <person name="Kohno S."/>
            <person name="de Koning A.J."/>
            <person name="Lance S.L."/>
            <person name="McCarthy F.M."/>
            <person name="McCormack J.E."/>
            <person name="Merchant M.E."/>
            <person name="Peterson D.G."/>
            <person name="Pollock D.D."/>
            <person name="Pourmand N."/>
            <person name="Raney B.J."/>
            <person name="Roessler K.A."/>
            <person name="Sanford J.R."/>
            <person name="Sawyer R.H."/>
            <person name="Schmidt C.J."/>
            <person name="Triplett E.W."/>
            <person name="Tuberville T.D."/>
            <person name="Venegas-Anaya M."/>
            <person name="Howard J.T."/>
            <person name="Jarvis E.D."/>
            <person name="Guillette L.J.Jr."/>
            <person name="Glenn T.C."/>
            <person name="Green R.E."/>
            <person name="Ray D.A."/>
        </authorList>
    </citation>
    <scope>NUCLEOTIDE SEQUENCE [LARGE SCALE GENOMIC DNA]</scope>
    <source>
        <strain evidence="1">KSC_2009_1</strain>
    </source>
</reference>
<keyword evidence="2" id="KW-1185">Reference proteome</keyword>
<evidence type="ECO:0000313" key="2">
    <source>
        <dbReference type="Proteomes" id="UP000050525"/>
    </source>
</evidence>
<dbReference type="Proteomes" id="UP000050525">
    <property type="component" value="Unassembled WGS sequence"/>
</dbReference>
<protein>
    <submittedName>
        <fullName evidence="1">Uncharacterized protein</fullName>
    </submittedName>
</protein>
<gene>
    <name evidence="1" type="ORF">Y1Q_0001000</name>
</gene>
<sequence>MMWGLCLSTTNDPRDDPQELLAKGVKRTTSYLTHQNIISNKTFIKYLWRDYEETFARFFARAAGSPHTQSYRIIESGRTSKGI</sequence>
<proteinExistence type="predicted"/>
<organism evidence="1 2">
    <name type="scientific">Alligator mississippiensis</name>
    <name type="common">American alligator</name>
    <dbReference type="NCBI Taxonomy" id="8496"/>
    <lineage>
        <taxon>Eukaryota</taxon>
        <taxon>Metazoa</taxon>
        <taxon>Chordata</taxon>
        <taxon>Craniata</taxon>
        <taxon>Vertebrata</taxon>
        <taxon>Euteleostomi</taxon>
        <taxon>Archelosauria</taxon>
        <taxon>Archosauria</taxon>
        <taxon>Crocodylia</taxon>
        <taxon>Alligatoridae</taxon>
        <taxon>Alligatorinae</taxon>
        <taxon>Alligator</taxon>
    </lineage>
</organism>
<dbReference type="AlphaFoldDB" id="A0A151NE64"/>
<name>A0A151NE64_ALLMI</name>
<comment type="caution">
    <text evidence="1">The sequence shown here is derived from an EMBL/GenBank/DDBJ whole genome shotgun (WGS) entry which is preliminary data.</text>
</comment>